<sequence>MNFPNSTALLQKAEEASLYEKLVSQIRKDFGLANIYIDLPEGILPKALVGLLREKIYYLIMERFSEYLNLLYVVDIPEREFRKIQVTDVVEVAEQVVFLLLNREMQKVWLKQKYSG</sequence>
<dbReference type="RefSeq" id="WP_317616553.1">
    <property type="nucleotide sequence ID" value="NZ_FQYU01000006.1"/>
</dbReference>
<dbReference type="AlphaFoldDB" id="A0A1M6KF16"/>
<proteinExistence type="predicted"/>
<protein>
    <submittedName>
        <fullName evidence="1">Uncharacterized protein</fullName>
    </submittedName>
</protein>
<evidence type="ECO:0000313" key="2">
    <source>
        <dbReference type="Proteomes" id="UP000184543"/>
    </source>
</evidence>
<reference evidence="2" key="1">
    <citation type="submission" date="2016-11" db="EMBL/GenBank/DDBJ databases">
        <authorList>
            <person name="Varghese N."/>
            <person name="Submissions S."/>
        </authorList>
    </citation>
    <scope>NUCLEOTIDE SEQUENCE [LARGE SCALE GENOMIC DNA]</scope>
    <source>
        <strain evidence="2">DSM 19858</strain>
    </source>
</reference>
<accession>A0A1M6KF16</accession>
<organism evidence="1 2">
    <name type="scientific">Pseudozobellia thermophila</name>
    <dbReference type="NCBI Taxonomy" id="192903"/>
    <lineage>
        <taxon>Bacteria</taxon>
        <taxon>Pseudomonadati</taxon>
        <taxon>Bacteroidota</taxon>
        <taxon>Flavobacteriia</taxon>
        <taxon>Flavobacteriales</taxon>
        <taxon>Flavobacteriaceae</taxon>
        <taxon>Pseudozobellia</taxon>
    </lineage>
</organism>
<dbReference type="EMBL" id="FQYU01000006">
    <property type="protein sequence ID" value="SHJ57509.1"/>
    <property type="molecule type" value="Genomic_DNA"/>
</dbReference>
<dbReference type="STRING" id="192903.SAMN04488513_10639"/>
<gene>
    <name evidence="1" type="ORF">SAMN04488513_10639</name>
</gene>
<keyword evidence="2" id="KW-1185">Reference proteome</keyword>
<evidence type="ECO:0000313" key="1">
    <source>
        <dbReference type="EMBL" id="SHJ57509.1"/>
    </source>
</evidence>
<name>A0A1M6KF16_9FLAO</name>
<dbReference type="Proteomes" id="UP000184543">
    <property type="component" value="Unassembled WGS sequence"/>
</dbReference>